<dbReference type="NCBIfam" id="TIGR01683">
    <property type="entry name" value="thiS"/>
    <property type="match status" value="1"/>
</dbReference>
<dbReference type="Pfam" id="PF02597">
    <property type="entry name" value="ThiS"/>
    <property type="match status" value="1"/>
</dbReference>
<dbReference type="InterPro" id="IPR010035">
    <property type="entry name" value="Thi_S"/>
</dbReference>
<gene>
    <name evidence="1" type="primary">thiS</name>
    <name evidence="1" type="ORF">O0R46_00070</name>
</gene>
<name>A0ABY7JPA4_9FIRM</name>
<dbReference type="PANTHER" id="PTHR34472:SF1">
    <property type="entry name" value="SULFUR CARRIER PROTEIN THIS"/>
    <property type="match status" value="1"/>
</dbReference>
<dbReference type="PANTHER" id="PTHR34472">
    <property type="entry name" value="SULFUR CARRIER PROTEIN THIS"/>
    <property type="match status" value="1"/>
</dbReference>
<dbReference type="Gene3D" id="3.10.20.30">
    <property type="match status" value="1"/>
</dbReference>
<dbReference type="InterPro" id="IPR012675">
    <property type="entry name" value="Beta-grasp_dom_sf"/>
</dbReference>
<dbReference type="EMBL" id="CP114052">
    <property type="protein sequence ID" value="WAW14930.1"/>
    <property type="molecule type" value="Genomic_DNA"/>
</dbReference>
<proteinExistence type="predicted"/>
<sequence>MAFINGKKVEVENKNLKEIIIEQGYKIDRIAVELNGSIIKRVNYADYIINKEDKVEIVCFVGGG</sequence>
<evidence type="ECO:0000313" key="1">
    <source>
        <dbReference type="EMBL" id="WAW14930.1"/>
    </source>
</evidence>
<evidence type="ECO:0000313" key="2">
    <source>
        <dbReference type="Proteomes" id="UP001164187"/>
    </source>
</evidence>
<dbReference type="RefSeq" id="WP_269311622.1">
    <property type="nucleotide sequence ID" value="NZ_CP114052.1"/>
</dbReference>
<dbReference type="CDD" id="cd00565">
    <property type="entry name" value="Ubl_ThiS"/>
    <property type="match status" value="1"/>
</dbReference>
<organism evidence="1 2">
    <name type="scientific">Peptostreptococcus equinus</name>
    <dbReference type="NCBI Taxonomy" id="3003601"/>
    <lineage>
        <taxon>Bacteria</taxon>
        <taxon>Bacillati</taxon>
        <taxon>Bacillota</taxon>
        <taxon>Clostridia</taxon>
        <taxon>Peptostreptococcales</taxon>
        <taxon>Peptostreptococcaceae</taxon>
        <taxon>Peptostreptococcus</taxon>
    </lineage>
</organism>
<dbReference type="InterPro" id="IPR003749">
    <property type="entry name" value="ThiS/MoaD-like"/>
</dbReference>
<dbReference type="Proteomes" id="UP001164187">
    <property type="component" value="Chromosome"/>
</dbReference>
<reference evidence="1" key="1">
    <citation type="submission" date="2022-12" db="EMBL/GenBank/DDBJ databases">
        <title>Peptostreptococcus.</title>
        <authorList>
            <person name="Lee S.H."/>
        </authorList>
    </citation>
    <scope>NUCLEOTIDE SEQUENCE</scope>
    <source>
        <strain evidence="1">CBA3647</strain>
    </source>
</reference>
<dbReference type="InterPro" id="IPR016155">
    <property type="entry name" value="Mopterin_synth/thiamin_S_b"/>
</dbReference>
<protein>
    <submittedName>
        <fullName evidence="1">Sulfur carrier protein ThiS</fullName>
    </submittedName>
</protein>
<keyword evidence="2" id="KW-1185">Reference proteome</keyword>
<dbReference type="SUPFAM" id="SSF54285">
    <property type="entry name" value="MoaD/ThiS"/>
    <property type="match status" value="1"/>
</dbReference>
<accession>A0ABY7JPA4</accession>